<dbReference type="OrthoDB" id="26872at2"/>
<evidence type="ECO:0000313" key="1">
    <source>
        <dbReference type="EMBL" id="THJ64806.1"/>
    </source>
</evidence>
<dbReference type="PANTHER" id="PTHR36933">
    <property type="entry name" value="SLL0788 PROTEIN"/>
    <property type="match status" value="1"/>
</dbReference>
<accession>A0A4S5E0H3</accession>
<name>A0A4S5E0H3_9MICC</name>
<protein>
    <submittedName>
        <fullName evidence="1">DUF305 domain-containing protein</fullName>
    </submittedName>
</protein>
<keyword evidence="2" id="KW-1185">Reference proteome</keyword>
<dbReference type="PANTHER" id="PTHR36933:SF1">
    <property type="entry name" value="SLL0788 PROTEIN"/>
    <property type="match status" value="1"/>
</dbReference>
<gene>
    <name evidence="1" type="ORF">E8P82_14015</name>
</gene>
<dbReference type="Pfam" id="PF03713">
    <property type="entry name" value="DUF305"/>
    <property type="match status" value="1"/>
</dbReference>
<dbReference type="InterPro" id="IPR012347">
    <property type="entry name" value="Ferritin-like"/>
</dbReference>
<dbReference type="PROSITE" id="PS51257">
    <property type="entry name" value="PROKAR_LIPOPROTEIN"/>
    <property type="match status" value="1"/>
</dbReference>
<comment type="caution">
    <text evidence="1">The sequence shown here is derived from an EMBL/GenBank/DDBJ whole genome shotgun (WGS) entry which is preliminary data.</text>
</comment>
<proteinExistence type="predicted"/>
<dbReference type="Gene3D" id="1.20.1260.10">
    <property type="match status" value="1"/>
</dbReference>
<dbReference type="AlphaFoldDB" id="A0A4S5E0H3"/>
<dbReference type="InterPro" id="IPR005183">
    <property type="entry name" value="DUF305_CopM-like"/>
</dbReference>
<dbReference type="Proteomes" id="UP000305233">
    <property type="component" value="Unassembled WGS sequence"/>
</dbReference>
<organism evidence="1 2">
    <name type="scientific">Arthrobacter echini</name>
    <dbReference type="NCBI Taxonomy" id="1529066"/>
    <lineage>
        <taxon>Bacteria</taxon>
        <taxon>Bacillati</taxon>
        <taxon>Actinomycetota</taxon>
        <taxon>Actinomycetes</taxon>
        <taxon>Micrococcales</taxon>
        <taxon>Micrococcaceae</taxon>
        <taxon>Arthrobacter</taxon>
    </lineage>
</organism>
<dbReference type="RefSeq" id="WP_136455676.1">
    <property type="nucleotide sequence ID" value="NZ_SSWH01000017.1"/>
</dbReference>
<evidence type="ECO:0000313" key="2">
    <source>
        <dbReference type="Proteomes" id="UP000305233"/>
    </source>
</evidence>
<sequence length="232" mass="24900">MKHRFATLTALSAVAVLTLSACGSSSGGDTEGIDMGTESPAAAVPSSSASAESSMEATSSASAEAMAEHNDADVMFAQMMLPHHRQAVEMSDMLLDKENIDPAVTDLATQIKEAQDPEIEELTGWLEAWGEPMEMTEEGMESMQSMEGMDSEMGSMDGMMSDEDMTSLDAAEGTEAETMFLESMTAHHRGAIEMAQTEIEDGMFPDAVEMAETIVETQQAEIDEMSTLLEQK</sequence>
<reference evidence="1 2" key="1">
    <citation type="submission" date="2019-04" db="EMBL/GenBank/DDBJ databases">
        <authorList>
            <person name="Liu Q."/>
            <person name="Xin Y.-H."/>
        </authorList>
    </citation>
    <scope>NUCLEOTIDE SEQUENCE [LARGE SCALE GENOMIC DNA]</scope>
    <source>
        <strain evidence="1 2">AM23</strain>
    </source>
</reference>
<dbReference type="EMBL" id="SSWH01000017">
    <property type="protein sequence ID" value="THJ64806.1"/>
    <property type="molecule type" value="Genomic_DNA"/>
</dbReference>